<name>A0ABM1T8Q7_LIMPO</name>
<keyword evidence="14" id="KW-1185">Reference proteome</keyword>
<comment type="subcellular location">
    <subcellularLocation>
        <location evidence="1">Membrane</location>
        <topology evidence="1">Multi-pass membrane protein</topology>
    </subcellularLocation>
</comment>
<dbReference type="Proteomes" id="UP000694941">
    <property type="component" value="Unplaced"/>
</dbReference>
<evidence type="ECO:0000256" key="2">
    <source>
        <dbReference type="ARBA" id="ARBA00008077"/>
    </source>
</evidence>
<feature type="transmembrane region" description="Helical" evidence="11">
    <location>
        <begin position="272"/>
        <end position="292"/>
    </location>
</feature>
<evidence type="ECO:0000313" key="14">
    <source>
        <dbReference type="Proteomes" id="UP000694941"/>
    </source>
</evidence>
<dbReference type="PANTHER" id="PTHR11309">
    <property type="entry name" value="FRIZZLED"/>
    <property type="match status" value="1"/>
</dbReference>
<dbReference type="RefSeq" id="XP_022252263.1">
    <property type="nucleotide sequence ID" value="XM_022396555.1"/>
</dbReference>
<dbReference type="InterPro" id="IPR017981">
    <property type="entry name" value="GPCR_2-like_7TM"/>
</dbReference>
<evidence type="ECO:0000256" key="7">
    <source>
        <dbReference type="ARBA" id="ARBA00023157"/>
    </source>
</evidence>
<comment type="similarity">
    <text evidence="2">Belongs to the G-protein coupled receptor Fz/Smo family.</text>
</comment>
<accession>A0ABM1T8Q7</accession>
<keyword evidence="6 11" id="KW-0472">Membrane</keyword>
<feature type="domain" description="FZ" evidence="12">
    <location>
        <begin position="12"/>
        <end position="133"/>
    </location>
</feature>
<dbReference type="SMART" id="SM01330">
    <property type="entry name" value="Frizzled"/>
    <property type="match status" value="1"/>
</dbReference>
<dbReference type="CDD" id="cd07456">
    <property type="entry name" value="CRD_FZ5_like"/>
    <property type="match status" value="1"/>
</dbReference>
<feature type="region of interest" description="Disordered" evidence="10">
    <location>
        <begin position="140"/>
        <end position="169"/>
    </location>
</feature>
<feature type="transmembrane region" description="Helical" evidence="11">
    <location>
        <begin position="500"/>
        <end position="518"/>
    </location>
</feature>
<dbReference type="Pfam" id="PF01392">
    <property type="entry name" value="Fz"/>
    <property type="match status" value="1"/>
</dbReference>
<dbReference type="SMART" id="SM00063">
    <property type="entry name" value="FRI"/>
    <property type="match status" value="1"/>
</dbReference>
<evidence type="ECO:0000256" key="8">
    <source>
        <dbReference type="ARBA" id="ARBA00023170"/>
    </source>
</evidence>
<keyword evidence="8" id="KW-0675">Receptor</keyword>
<evidence type="ECO:0000256" key="10">
    <source>
        <dbReference type="SAM" id="MobiDB-lite"/>
    </source>
</evidence>
<dbReference type="GeneID" id="106468225"/>
<gene>
    <name evidence="15" type="primary">LOC106468225</name>
</gene>
<organism evidence="14 15">
    <name type="scientific">Limulus polyphemus</name>
    <name type="common">Atlantic horseshoe crab</name>
    <dbReference type="NCBI Taxonomy" id="6850"/>
    <lineage>
        <taxon>Eukaryota</taxon>
        <taxon>Metazoa</taxon>
        <taxon>Ecdysozoa</taxon>
        <taxon>Arthropoda</taxon>
        <taxon>Chelicerata</taxon>
        <taxon>Merostomata</taxon>
        <taxon>Xiphosura</taxon>
        <taxon>Limulidae</taxon>
        <taxon>Limulus</taxon>
    </lineage>
</organism>
<dbReference type="Pfam" id="PF01534">
    <property type="entry name" value="Frizzled"/>
    <property type="match status" value="1"/>
</dbReference>
<sequence>MVVSVDASTINGMVNQCEEITIPMCKEIGYNITSMPNQFYHQTQKEAGLEVHQFWPLVEIRCSEDLRFFLCSMYTPICMPDYQDSIPACRSVCQRARFGCAPIMKQYGFAWPERMNCENLPEYGDPRNLCMDEREGAGAQNLGFDTDKQNPSRSLEDKHHPSGQQNVNDKFPSTGIVLKHNPGLNHDSVCDCRCRYPMITLTEESRYYNKVESGNVPNCAVPCHGLFHTESKHGFATLWLGVWAVLCCVSTTITVTTFVVDRDRFRYPERPIIFLSGCYLMISIGYLIRIGLGHEAVACDGSLIRYQNSEKSATCTIVFLLIYFFGMASSLWWVMLALTWLLAAGMKWGNEAIADCSLYFHLAAWAIPALKTVLILSMDGIDGDPVAGICYVGNQNIDLLRGFVLIPLCLYLLLGTSFLLGGFVELFRIRTVIRQQARDSVDKLEKLMIRIGVFSVLYTVPATSVIGCYVYEHVSRDEWERKHNCPCSIPDVKPDYSVFMLKYFMFLVIGLTSGFWIWSEKTLSSWKIFLVKLCRIRSGTDRYKKDKVNITQKDPLASTSNMKQSTLAHI</sequence>
<dbReference type="InterPro" id="IPR020067">
    <property type="entry name" value="Frizzled_dom"/>
</dbReference>
<dbReference type="Gene3D" id="1.20.1070.10">
    <property type="entry name" value="Rhodopsin 7-helix transmembrane proteins"/>
    <property type="match status" value="1"/>
</dbReference>
<keyword evidence="4 11" id="KW-0812">Transmembrane</keyword>
<evidence type="ECO:0000256" key="5">
    <source>
        <dbReference type="ARBA" id="ARBA00022989"/>
    </source>
</evidence>
<feature type="disulfide bond" evidence="9">
    <location>
        <begin position="89"/>
        <end position="130"/>
    </location>
</feature>
<reference evidence="15" key="1">
    <citation type="submission" date="2025-08" db="UniProtKB">
        <authorList>
            <consortium name="RefSeq"/>
        </authorList>
    </citation>
    <scope>IDENTIFICATION</scope>
    <source>
        <tissue evidence="15">Muscle</tissue>
    </source>
</reference>
<feature type="transmembrane region" description="Helical" evidence="11">
    <location>
        <begin position="238"/>
        <end position="260"/>
    </location>
</feature>
<keyword evidence="5 11" id="KW-1133">Transmembrane helix</keyword>
<evidence type="ECO:0000256" key="4">
    <source>
        <dbReference type="ARBA" id="ARBA00022692"/>
    </source>
</evidence>
<feature type="transmembrane region" description="Helical" evidence="11">
    <location>
        <begin position="447"/>
        <end position="472"/>
    </location>
</feature>
<dbReference type="Gene3D" id="1.10.2000.10">
    <property type="entry name" value="Frizzled cysteine-rich domain"/>
    <property type="match status" value="1"/>
</dbReference>
<evidence type="ECO:0000259" key="13">
    <source>
        <dbReference type="PROSITE" id="PS50261"/>
    </source>
</evidence>
<feature type="transmembrane region" description="Helical" evidence="11">
    <location>
        <begin position="356"/>
        <end position="376"/>
    </location>
</feature>
<evidence type="ECO:0000256" key="11">
    <source>
        <dbReference type="SAM" id="Phobius"/>
    </source>
</evidence>
<evidence type="ECO:0000256" key="6">
    <source>
        <dbReference type="ARBA" id="ARBA00023136"/>
    </source>
</evidence>
<feature type="transmembrane region" description="Helical" evidence="11">
    <location>
        <begin position="317"/>
        <end position="344"/>
    </location>
</feature>
<evidence type="ECO:0000256" key="1">
    <source>
        <dbReference type="ARBA" id="ARBA00004141"/>
    </source>
</evidence>
<dbReference type="PANTHER" id="PTHR11309:SF126">
    <property type="entry name" value="FRIZZLED-2"/>
    <property type="match status" value="1"/>
</dbReference>
<dbReference type="PRINTS" id="PR00489">
    <property type="entry name" value="FRIZZLED"/>
</dbReference>
<protein>
    <submittedName>
        <fullName evidence="15">Frizzled-5-like</fullName>
    </submittedName>
</protein>
<dbReference type="InterPro" id="IPR000539">
    <property type="entry name" value="Frizzled/Smoothened_7TM"/>
</dbReference>
<feature type="transmembrane region" description="Helical" evidence="11">
    <location>
        <begin position="404"/>
        <end position="427"/>
    </location>
</feature>
<proteinExistence type="inferred from homology"/>
<evidence type="ECO:0000259" key="12">
    <source>
        <dbReference type="PROSITE" id="PS50038"/>
    </source>
</evidence>
<dbReference type="InterPro" id="IPR036790">
    <property type="entry name" value="Frizzled_dom_sf"/>
</dbReference>
<keyword evidence="3" id="KW-0217">Developmental protein</keyword>
<feature type="disulfide bond" evidence="9">
    <location>
        <begin position="93"/>
        <end position="117"/>
    </location>
</feature>
<dbReference type="InterPro" id="IPR015526">
    <property type="entry name" value="Frizzled/SFRP"/>
</dbReference>
<evidence type="ECO:0000256" key="9">
    <source>
        <dbReference type="PROSITE-ProRule" id="PRU00090"/>
    </source>
</evidence>
<feature type="domain" description="G-protein coupled receptors family 2 profile 2" evidence="13">
    <location>
        <begin position="236"/>
        <end position="525"/>
    </location>
</feature>
<feature type="disulfide bond" evidence="9">
    <location>
        <begin position="25"/>
        <end position="71"/>
    </location>
</feature>
<feature type="disulfide bond" evidence="9">
    <location>
        <begin position="62"/>
        <end position="100"/>
    </location>
</feature>
<dbReference type="PROSITE" id="PS50038">
    <property type="entry name" value="FZ"/>
    <property type="match status" value="1"/>
</dbReference>
<dbReference type="CDD" id="cd15035">
    <property type="entry name" value="7tmF_FZD5_FZD8-like"/>
    <property type="match status" value="1"/>
</dbReference>
<feature type="disulfide bond" evidence="9">
    <location>
        <begin position="17"/>
        <end position="78"/>
    </location>
</feature>
<evidence type="ECO:0000256" key="3">
    <source>
        <dbReference type="ARBA" id="ARBA00022473"/>
    </source>
</evidence>
<keyword evidence="7 9" id="KW-1015">Disulfide bond</keyword>
<evidence type="ECO:0000313" key="15">
    <source>
        <dbReference type="RefSeq" id="XP_022252263.1"/>
    </source>
</evidence>
<dbReference type="SUPFAM" id="SSF63501">
    <property type="entry name" value="Frizzled cysteine-rich domain"/>
    <property type="match status" value="1"/>
</dbReference>
<feature type="compositionally biased region" description="Basic and acidic residues" evidence="10">
    <location>
        <begin position="145"/>
        <end position="160"/>
    </location>
</feature>
<dbReference type="PROSITE" id="PS50261">
    <property type="entry name" value="G_PROTEIN_RECEP_F2_4"/>
    <property type="match status" value="1"/>
</dbReference>